<dbReference type="EMBL" id="CADEAL010004153">
    <property type="protein sequence ID" value="CAB1453015.1"/>
    <property type="molecule type" value="Genomic_DNA"/>
</dbReference>
<evidence type="ECO:0000313" key="2">
    <source>
        <dbReference type="Proteomes" id="UP001153269"/>
    </source>
</evidence>
<evidence type="ECO:0000313" key="1">
    <source>
        <dbReference type="EMBL" id="CAB1453015.1"/>
    </source>
</evidence>
<accession>A0A9N7Z6F9</accession>
<gene>
    <name evidence="1" type="ORF">PLEPLA_LOCUS40765</name>
</gene>
<protein>
    <submittedName>
        <fullName evidence="1">Uncharacterized protein</fullName>
    </submittedName>
</protein>
<proteinExistence type="predicted"/>
<organism evidence="1 2">
    <name type="scientific">Pleuronectes platessa</name>
    <name type="common">European plaice</name>
    <dbReference type="NCBI Taxonomy" id="8262"/>
    <lineage>
        <taxon>Eukaryota</taxon>
        <taxon>Metazoa</taxon>
        <taxon>Chordata</taxon>
        <taxon>Craniata</taxon>
        <taxon>Vertebrata</taxon>
        <taxon>Euteleostomi</taxon>
        <taxon>Actinopterygii</taxon>
        <taxon>Neopterygii</taxon>
        <taxon>Teleostei</taxon>
        <taxon>Neoteleostei</taxon>
        <taxon>Acanthomorphata</taxon>
        <taxon>Carangaria</taxon>
        <taxon>Pleuronectiformes</taxon>
        <taxon>Pleuronectoidei</taxon>
        <taxon>Pleuronectidae</taxon>
        <taxon>Pleuronectes</taxon>
    </lineage>
</organism>
<name>A0A9N7Z6F9_PLEPL</name>
<comment type="caution">
    <text evidence="1">The sequence shown here is derived from an EMBL/GenBank/DDBJ whole genome shotgun (WGS) entry which is preliminary data.</text>
</comment>
<dbReference type="AlphaFoldDB" id="A0A9N7Z6F9"/>
<keyword evidence="2" id="KW-1185">Reference proteome</keyword>
<reference evidence="1" key="1">
    <citation type="submission" date="2020-03" db="EMBL/GenBank/DDBJ databases">
        <authorList>
            <person name="Weist P."/>
        </authorList>
    </citation>
    <scope>NUCLEOTIDE SEQUENCE</scope>
</reference>
<dbReference type="Proteomes" id="UP001153269">
    <property type="component" value="Unassembled WGS sequence"/>
</dbReference>
<sequence length="192" mass="21331">MAALHKKMISSELKPQVLMSTRSLLVTTSPGVENEPHPTQSLLPEIIVTPPGLNQEDAGGWDQSWDWVRVPLVSMSCPNYSTSREDHRPRCTGTLRVLENGSLVAVRAEAHKRIQTPNYLSRGVDLQPKMSWIDGVKCVMGNKRCETQGLQGGACDSRAVQRLMQFRVGEVIFCGSTLQMFPTLVTRRGISR</sequence>